<proteinExistence type="predicted"/>
<dbReference type="EMBL" id="JABFIF010000008">
    <property type="protein sequence ID" value="NOH15897.1"/>
    <property type="molecule type" value="Genomic_DNA"/>
</dbReference>
<dbReference type="AlphaFoldDB" id="A0A240B398"/>
<name>A0A240B398_CLOCO</name>
<evidence type="ECO:0000313" key="2">
    <source>
        <dbReference type="EMBL" id="NOH15897.1"/>
    </source>
</evidence>
<evidence type="ECO:0000313" key="7">
    <source>
        <dbReference type="Proteomes" id="UP000528432"/>
    </source>
</evidence>
<evidence type="ECO:0000259" key="1">
    <source>
        <dbReference type="Pfam" id="PF07561"/>
    </source>
</evidence>
<dbReference type="EMBL" id="FNGL01000005">
    <property type="protein sequence ID" value="SDL03058.1"/>
    <property type="molecule type" value="Genomic_DNA"/>
</dbReference>
<dbReference type="GeneID" id="70578274"/>
<evidence type="ECO:0000313" key="3">
    <source>
        <dbReference type="EMBL" id="SDL03058.1"/>
    </source>
</evidence>
<keyword evidence="5" id="KW-1185">Reference proteome</keyword>
<protein>
    <submittedName>
        <fullName evidence="2">DUF1540 domain-containing protein</fullName>
    </submittedName>
    <submittedName>
        <fullName evidence="4">Protein of uncharacterized function (DUF1540)</fullName>
    </submittedName>
</protein>
<accession>A0A240B398</accession>
<gene>
    <name evidence="2" type="ORF">HMJ28_05755</name>
    <name evidence="4" type="ORF">NCTC13028_00689</name>
    <name evidence="3" type="ORF">SAMN05216497_10552</name>
</gene>
<sequence>MKHNDSIACTVNECKFHCKEDDYCTLEQIQVSKHEPVATTVQCTDCSSFKKE</sequence>
<organism evidence="2 7">
    <name type="scientific">Clostridium cochlearium</name>
    <dbReference type="NCBI Taxonomy" id="1494"/>
    <lineage>
        <taxon>Bacteria</taxon>
        <taxon>Bacillati</taxon>
        <taxon>Bacillota</taxon>
        <taxon>Clostridia</taxon>
        <taxon>Eubacteriales</taxon>
        <taxon>Clostridiaceae</taxon>
        <taxon>Clostridium</taxon>
    </lineage>
</organism>
<dbReference type="STRING" id="1494.SAMN05216497_10552"/>
<reference evidence="3 5" key="1">
    <citation type="submission" date="2016-10" db="EMBL/GenBank/DDBJ databases">
        <authorList>
            <person name="Varghese N."/>
            <person name="Submissions S."/>
        </authorList>
    </citation>
    <scope>NUCLEOTIDE SEQUENCE [LARGE SCALE GENOMIC DNA]</scope>
    <source>
        <strain evidence="3 5">NLAE-zl-C224</strain>
    </source>
</reference>
<dbReference type="RefSeq" id="WP_089864467.1">
    <property type="nucleotide sequence ID" value="NZ_CP173238.1"/>
</dbReference>
<dbReference type="Pfam" id="PF07561">
    <property type="entry name" value="DUF1540"/>
    <property type="match status" value="1"/>
</dbReference>
<dbReference type="EMBL" id="UAWC01000001">
    <property type="protein sequence ID" value="SQB33771.1"/>
    <property type="molecule type" value="Genomic_DNA"/>
</dbReference>
<reference evidence="2 7" key="3">
    <citation type="submission" date="2020-05" db="EMBL/GenBank/DDBJ databases">
        <title>Draft genome sequence of Clostridium cochlearium strain AGROS13 isolated from a sheep dairy farm in New Zealand.</title>
        <authorList>
            <person name="Gupta T.B."/>
            <person name="Jauregui R."/>
            <person name="Risson A.N."/>
            <person name="Brightwell G."/>
            <person name="Maclean P."/>
        </authorList>
    </citation>
    <scope>NUCLEOTIDE SEQUENCE [LARGE SCALE GENOMIC DNA]</scope>
    <source>
        <strain evidence="2 7">AGROS13</strain>
    </source>
</reference>
<dbReference type="Proteomes" id="UP000250223">
    <property type="component" value="Unassembled WGS sequence"/>
</dbReference>
<dbReference type="OrthoDB" id="1756089at2"/>
<feature type="domain" description="DUF1540" evidence="1">
    <location>
        <begin position="7"/>
        <end position="49"/>
    </location>
</feature>
<dbReference type="Proteomes" id="UP000198811">
    <property type="component" value="Unassembled WGS sequence"/>
</dbReference>
<evidence type="ECO:0000313" key="5">
    <source>
        <dbReference type="Proteomes" id="UP000198811"/>
    </source>
</evidence>
<evidence type="ECO:0000313" key="4">
    <source>
        <dbReference type="EMBL" id="SQB33771.1"/>
    </source>
</evidence>
<dbReference type="Proteomes" id="UP000528432">
    <property type="component" value="Unassembled WGS sequence"/>
</dbReference>
<reference evidence="4 6" key="2">
    <citation type="submission" date="2018-06" db="EMBL/GenBank/DDBJ databases">
        <authorList>
            <consortium name="Pathogen Informatics"/>
            <person name="Doyle S."/>
        </authorList>
    </citation>
    <scope>NUCLEOTIDE SEQUENCE [LARGE SCALE GENOMIC DNA]</scope>
    <source>
        <strain evidence="4 6">NCTC13028</strain>
    </source>
</reference>
<evidence type="ECO:0000313" key="6">
    <source>
        <dbReference type="Proteomes" id="UP000250223"/>
    </source>
</evidence>
<dbReference type="InterPro" id="IPR011437">
    <property type="entry name" value="DUF1540"/>
</dbReference>